<keyword evidence="6 8" id="KW-0406">Ion transport</keyword>
<evidence type="ECO:0000256" key="4">
    <source>
        <dbReference type="ARBA" id="ARBA00022692"/>
    </source>
</evidence>
<gene>
    <name evidence="9" type="ORF">P7K49_025738</name>
</gene>
<dbReference type="Pfam" id="PF01496">
    <property type="entry name" value="V_ATPase_I"/>
    <property type="match status" value="1"/>
</dbReference>
<dbReference type="InterPro" id="IPR002490">
    <property type="entry name" value="V-ATPase_116kDa_su"/>
</dbReference>
<keyword evidence="4" id="KW-0812">Transmembrane</keyword>
<comment type="subcellular location">
    <subcellularLocation>
        <location evidence="1">Membrane</location>
        <topology evidence="1">Multi-pass membrane protein</topology>
    </subcellularLocation>
</comment>
<keyword evidence="3 8" id="KW-0813">Transport</keyword>
<sequence length="71" mass="8223">VITQTESHRQCLLQEAAANWHSWLIKVQKMKAVYHILNMCNIDVTQQCVIAEIWFPVADATRIKRALEQGM</sequence>
<keyword evidence="5" id="KW-1133">Transmembrane helix</keyword>
<evidence type="ECO:0000256" key="5">
    <source>
        <dbReference type="ARBA" id="ARBA00022989"/>
    </source>
</evidence>
<dbReference type="EMBL" id="JASSZA010000012">
    <property type="protein sequence ID" value="KAK2096704.1"/>
    <property type="molecule type" value="Genomic_DNA"/>
</dbReference>
<proteinExistence type="inferred from homology"/>
<dbReference type="PANTHER" id="PTHR11629:SF26">
    <property type="entry name" value="V-TYPE PROTON ATPASE 116 KDA SUBUNIT A 4"/>
    <property type="match status" value="1"/>
</dbReference>
<evidence type="ECO:0000256" key="1">
    <source>
        <dbReference type="ARBA" id="ARBA00004141"/>
    </source>
</evidence>
<comment type="function">
    <text evidence="8">Essential component of the vacuolar proton pump (V-ATPase), a multimeric enzyme that catalyzes the translocation of protons across the membranes. Required for assembly and activity of the V-ATPase.</text>
</comment>
<evidence type="ECO:0000256" key="6">
    <source>
        <dbReference type="ARBA" id="ARBA00023065"/>
    </source>
</evidence>
<keyword evidence="7" id="KW-0472">Membrane</keyword>
<evidence type="ECO:0000256" key="2">
    <source>
        <dbReference type="ARBA" id="ARBA00009904"/>
    </source>
</evidence>
<reference evidence="9 10" key="1">
    <citation type="submission" date="2023-05" db="EMBL/GenBank/DDBJ databases">
        <title>B98-5 Cell Line De Novo Hybrid Assembly: An Optical Mapping Approach.</title>
        <authorList>
            <person name="Kananen K."/>
            <person name="Auerbach J.A."/>
            <person name="Kautto E."/>
            <person name="Blachly J.S."/>
        </authorList>
    </citation>
    <scope>NUCLEOTIDE SEQUENCE [LARGE SCALE GENOMIC DNA]</scope>
    <source>
        <strain evidence="9">B95-8</strain>
        <tissue evidence="9">Cell line</tissue>
    </source>
</reference>
<evidence type="ECO:0000313" key="9">
    <source>
        <dbReference type="EMBL" id="KAK2096704.1"/>
    </source>
</evidence>
<evidence type="ECO:0000313" key="10">
    <source>
        <dbReference type="Proteomes" id="UP001266305"/>
    </source>
</evidence>
<keyword evidence="10" id="KW-1185">Reference proteome</keyword>
<evidence type="ECO:0000256" key="8">
    <source>
        <dbReference type="RuleBase" id="RU361189"/>
    </source>
</evidence>
<protein>
    <recommendedName>
        <fullName evidence="8">V-type proton ATPase subunit a</fullName>
    </recommendedName>
</protein>
<name>A0ABQ9UI09_SAGOE</name>
<evidence type="ECO:0000256" key="7">
    <source>
        <dbReference type="ARBA" id="ARBA00023136"/>
    </source>
</evidence>
<feature type="non-terminal residue" evidence="9">
    <location>
        <position position="1"/>
    </location>
</feature>
<organism evidence="9 10">
    <name type="scientific">Saguinus oedipus</name>
    <name type="common">Cotton-top tamarin</name>
    <name type="synonym">Oedipomidas oedipus</name>
    <dbReference type="NCBI Taxonomy" id="9490"/>
    <lineage>
        <taxon>Eukaryota</taxon>
        <taxon>Metazoa</taxon>
        <taxon>Chordata</taxon>
        <taxon>Craniata</taxon>
        <taxon>Vertebrata</taxon>
        <taxon>Euteleostomi</taxon>
        <taxon>Mammalia</taxon>
        <taxon>Eutheria</taxon>
        <taxon>Euarchontoglires</taxon>
        <taxon>Primates</taxon>
        <taxon>Haplorrhini</taxon>
        <taxon>Platyrrhini</taxon>
        <taxon>Cebidae</taxon>
        <taxon>Callitrichinae</taxon>
        <taxon>Saguinus</taxon>
    </lineage>
</organism>
<dbReference type="Proteomes" id="UP001266305">
    <property type="component" value="Unassembled WGS sequence"/>
</dbReference>
<keyword evidence="8" id="KW-0375">Hydrogen ion transport</keyword>
<comment type="similarity">
    <text evidence="2 8">Belongs to the V-ATPase 116 kDa subunit family.</text>
</comment>
<comment type="caution">
    <text evidence="9">The sequence shown here is derived from an EMBL/GenBank/DDBJ whole genome shotgun (WGS) entry which is preliminary data.</text>
</comment>
<accession>A0ABQ9UI09</accession>
<evidence type="ECO:0000256" key="3">
    <source>
        <dbReference type="ARBA" id="ARBA00022448"/>
    </source>
</evidence>
<feature type="non-terminal residue" evidence="9">
    <location>
        <position position="71"/>
    </location>
</feature>
<dbReference type="PANTHER" id="PTHR11629">
    <property type="entry name" value="VACUOLAR PROTON ATPASES"/>
    <property type="match status" value="1"/>
</dbReference>